<reference evidence="3" key="1">
    <citation type="submission" date="2015-07" db="EMBL/GenBank/DDBJ databases">
        <authorList>
            <person name="Rodrigo-Torres Lidia"/>
            <person name="Arahal R.David."/>
        </authorList>
    </citation>
    <scope>NUCLEOTIDE SEQUENCE [LARGE SCALE GENOMIC DNA]</scope>
    <source>
        <strain evidence="3">CECT 4801</strain>
    </source>
</reference>
<dbReference type="OrthoDB" id="6293260at2"/>
<keyword evidence="3" id="KW-1185">Reference proteome</keyword>
<organism evidence="2 3">
    <name type="scientific">Roseibium aggregatum</name>
    <dbReference type="NCBI Taxonomy" id="187304"/>
    <lineage>
        <taxon>Bacteria</taxon>
        <taxon>Pseudomonadati</taxon>
        <taxon>Pseudomonadota</taxon>
        <taxon>Alphaproteobacteria</taxon>
        <taxon>Hyphomicrobiales</taxon>
        <taxon>Stappiaceae</taxon>
        <taxon>Roseibium</taxon>
    </lineage>
</organism>
<dbReference type="AlphaFoldDB" id="A0A0M6Y2U6"/>
<sequence>MQSLETSRFRLRLPEEPDFPVYKAFFENGEASHFYGGPLRADSAWRVLASHLGHWQLRGYGMWVIEPKTGADIIGGCGFVWPEGWPRRELTWWLMPQARGTGAAVEVSQAAIRHAYEVYGWPLVETHMKDDNEAARGLVRKLGGEPIAREMFPDGKERTVYGFPKPDGS</sequence>
<feature type="domain" description="N-acetyltransferase" evidence="1">
    <location>
        <begin position="8"/>
        <end position="144"/>
    </location>
</feature>
<evidence type="ECO:0000259" key="1">
    <source>
        <dbReference type="Pfam" id="PF13302"/>
    </source>
</evidence>
<dbReference type="InterPro" id="IPR016181">
    <property type="entry name" value="Acyl_CoA_acyltransferase"/>
</dbReference>
<dbReference type="Proteomes" id="UP000048926">
    <property type="component" value="Unassembled WGS sequence"/>
</dbReference>
<dbReference type="Pfam" id="PF13302">
    <property type="entry name" value="Acetyltransf_3"/>
    <property type="match status" value="1"/>
</dbReference>
<dbReference type="STRING" id="187304.B0E33_08995"/>
<gene>
    <name evidence="2" type="ORF">LAL4801_02855</name>
</gene>
<dbReference type="PANTHER" id="PTHR43792">
    <property type="entry name" value="GNAT FAMILY, PUTATIVE (AFU_ORTHOLOGUE AFUA_3G00765)-RELATED-RELATED"/>
    <property type="match status" value="1"/>
</dbReference>
<dbReference type="EMBL" id="CXST01000002">
    <property type="protein sequence ID" value="CTQ44412.1"/>
    <property type="molecule type" value="Genomic_DNA"/>
</dbReference>
<name>A0A0M6Y2U6_9HYPH</name>
<evidence type="ECO:0000313" key="3">
    <source>
        <dbReference type="Proteomes" id="UP000048926"/>
    </source>
</evidence>
<accession>A0A0M6Y2U6</accession>
<dbReference type="Gene3D" id="3.40.630.30">
    <property type="match status" value="1"/>
</dbReference>
<dbReference type="SUPFAM" id="SSF55729">
    <property type="entry name" value="Acyl-CoA N-acyltransferases (Nat)"/>
    <property type="match status" value="1"/>
</dbReference>
<dbReference type="PANTHER" id="PTHR43792:SF1">
    <property type="entry name" value="N-ACETYLTRANSFERASE DOMAIN-CONTAINING PROTEIN"/>
    <property type="match status" value="1"/>
</dbReference>
<dbReference type="InterPro" id="IPR051531">
    <property type="entry name" value="N-acetyltransferase"/>
</dbReference>
<proteinExistence type="predicted"/>
<dbReference type="InterPro" id="IPR000182">
    <property type="entry name" value="GNAT_dom"/>
</dbReference>
<evidence type="ECO:0000313" key="2">
    <source>
        <dbReference type="EMBL" id="CTQ44412.1"/>
    </source>
</evidence>
<dbReference type="GO" id="GO:0016747">
    <property type="term" value="F:acyltransferase activity, transferring groups other than amino-acyl groups"/>
    <property type="evidence" value="ECO:0007669"/>
    <property type="project" value="InterPro"/>
</dbReference>
<protein>
    <recommendedName>
        <fullName evidence="1">N-acetyltransferase domain-containing protein</fullName>
    </recommendedName>
</protein>
<dbReference type="RefSeq" id="WP_055657201.1">
    <property type="nucleotide sequence ID" value="NZ_CXST01000002.1"/>
</dbReference>